<name>A0A4R4KER1_9BACT</name>
<evidence type="ECO:0000313" key="2">
    <source>
        <dbReference type="Proteomes" id="UP000295706"/>
    </source>
</evidence>
<dbReference type="RefSeq" id="WP_132117630.1">
    <property type="nucleotide sequence ID" value="NZ_SMJU01000006.1"/>
</dbReference>
<protein>
    <submittedName>
        <fullName evidence="1">Uncharacterized protein</fullName>
    </submittedName>
</protein>
<comment type="caution">
    <text evidence="1">The sequence shown here is derived from an EMBL/GenBank/DDBJ whole genome shotgun (WGS) entry which is preliminary data.</text>
</comment>
<keyword evidence="2" id="KW-1185">Reference proteome</keyword>
<dbReference type="AlphaFoldDB" id="A0A4R4KER1"/>
<reference evidence="1 2" key="1">
    <citation type="submission" date="2019-02" db="EMBL/GenBank/DDBJ databases">
        <title>Arundinibacter roseus gen. nov., sp. nov., a new member of the family Cytophagaceae.</title>
        <authorList>
            <person name="Szuroczki S."/>
            <person name="Khayer B."/>
            <person name="Sproer C."/>
            <person name="Toumi M."/>
            <person name="Szabo A."/>
            <person name="Felfoldi T."/>
            <person name="Schumann P."/>
            <person name="Toth E."/>
        </authorList>
    </citation>
    <scope>NUCLEOTIDE SEQUENCE [LARGE SCALE GENOMIC DNA]</scope>
    <source>
        <strain evidence="1 2">DMA-k-7a</strain>
    </source>
</reference>
<dbReference type="OrthoDB" id="582412at2"/>
<dbReference type="EMBL" id="SMJU01000006">
    <property type="protein sequence ID" value="TDB65296.1"/>
    <property type="molecule type" value="Genomic_DNA"/>
</dbReference>
<dbReference type="Proteomes" id="UP000295706">
    <property type="component" value="Unassembled WGS sequence"/>
</dbReference>
<sequence>MPAGKPTKEFHEYLCDATNSHVSHQDYLVSPATTFLKYTIEAKSAIDLCIRKFPKKQNGQFTSDSLDSLQHLETATLPAIMGHFETYQKSLFAGMFDLTVYSTAFKLEPFIKKLNDGEVKIDLTRLSAYRNIGTSSVGHIVADSLNGWHSPEKVNKHFGAFGFNYQFYSADDIKRLKVLWQLRHSIVHTGGTLTLPDAQKVENLNSFGNRNIAFEKNFIYEVSRKFHPIIKRSTEGIGQAFKNTLLPNLPQDTINRIDTFFKVKSSIHVWLT</sequence>
<proteinExistence type="predicted"/>
<gene>
    <name evidence="1" type="ORF">EZE20_11390</name>
</gene>
<accession>A0A4R4KER1</accession>
<organism evidence="1 2">
    <name type="scientific">Arundinibacter roseus</name>
    <dbReference type="NCBI Taxonomy" id="2070510"/>
    <lineage>
        <taxon>Bacteria</taxon>
        <taxon>Pseudomonadati</taxon>
        <taxon>Bacteroidota</taxon>
        <taxon>Cytophagia</taxon>
        <taxon>Cytophagales</taxon>
        <taxon>Spirosomataceae</taxon>
        <taxon>Arundinibacter</taxon>
    </lineage>
</organism>
<evidence type="ECO:0000313" key="1">
    <source>
        <dbReference type="EMBL" id="TDB65296.1"/>
    </source>
</evidence>